<comment type="caution">
    <text evidence="1">The sequence shown here is derived from an EMBL/GenBank/DDBJ whole genome shotgun (WGS) entry which is preliminary data.</text>
</comment>
<evidence type="ECO:0000313" key="2">
    <source>
        <dbReference type="Proteomes" id="UP000055048"/>
    </source>
</evidence>
<protein>
    <submittedName>
        <fullName evidence="1">Uncharacterized protein</fullName>
    </submittedName>
</protein>
<dbReference type="AlphaFoldDB" id="A0A0V0TX13"/>
<proteinExistence type="predicted"/>
<accession>A0A0V0TX13</accession>
<sequence>MDKMSEDKFQMLAFRAVRISENFLWAGNTIPMAV</sequence>
<name>A0A0V0TX13_9BILA</name>
<dbReference type="Proteomes" id="UP000055048">
    <property type="component" value="Unassembled WGS sequence"/>
</dbReference>
<dbReference type="EMBL" id="JYDJ01000116">
    <property type="protein sequence ID" value="KRX43546.1"/>
    <property type="molecule type" value="Genomic_DNA"/>
</dbReference>
<reference evidence="1 2" key="1">
    <citation type="submission" date="2015-01" db="EMBL/GenBank/DDBJ databases">
        <title>Evolution of Trichinella species and genotypes.</title>
        <authorList>
            <person name="Korhonen P.K."/>
            <person name="Edoardo P."/>
            <person name="Giuseppe L.R."/>
            <person name="Gasser R.B."/>
        </authorList>
    </citation>
    <scope>NUCLEOTIDE SEQUENCE [LARGE SCALE GENOMIC DNA]</scope>
    <source>
        <strain evidence="1">ISS417</strain>
    </source>
</reference>
<gene>
    <name evidence="1" type="ORF">T05_9898</name>
</gene>
<keyword evidence="2" id="KW-1185">Reference proteome</keyword>
<organism evidence="1 2">
    <name type="scientific">Trichinella murrelli</name>
    <dbReference type="NCBI Taxonomy" id="144512"/>
    <lineage>
        <taxon>Eukaryota</taxon>
        <taxon>Metazoa</taxon>
        <taxon>Ecdysozoa</taxon>
        <taxon>Nematoda</taxon>
        <taxon>Enoplea</taxon>
        <taxon>Dorylaimia</taxon>
        <taxon>Trichinellida</taxon>
        <taxon>Trichinellidae</taxon>
        <taxon>Trichinella</taxon>
    </lineage>
</organism>
<evidence type="ECO:0000313" key="1">
    <source>
        <dbReference type="EMBL" id="KRX43546.1"/>
    </source>
</evidence>